<feature type="domain" description="IQ motif and ubiquitin-like" evidence="2">
    <location>
        <begin position="290"/>
        <end position="384"/>
    </location>
</feature>
<organism evidence="3 4">
    <name type="scientific">Culex pipiens pipiens</name>
    <name type="common">Northern house mosquito</name>
    <dbReference type="NCBI Taxonomy" id="38569"/>
    <lineage>
        <taxon>Eukaryota</taxon>
        <taxon>Metazoa</taxon>
        <taxon>Ecdysozoa</taxon>
        <taxon>Arthropoda</taxon>
        <taxon>Hexapoda</taxon>
        <taxon>Insecta</taxon>
        <taxon>Pterygota</taxon>
        <taxon>Neoptera</taxon>
        <taxon>Endopterygota</taxon>
        <taxon>Diptera</taxon>
        <taxon>Nematocera</taxon>
        <taxon>Culicoidea</taxon>
        <taxon>Culicidae</taxon>
        <taxon>Culicinae</taxon>
        <taxon>Culicini</taxon>
        <taxon>Culex</taxon>
        <taxon>Culex</taxon>
    </lineage>
</organism>
<dbReference type="PANTHER" id="PTHR21074:SF0">
    <property type="entry name" value="IQ AND UBIQUITIN-LIKE DOMAIN-CONTAINING PROTEIN"/>
    <property type="match status" value="1"/>
</dbReference>
<reference evidence="3 4" key="1">
    <citation type="submission" date="2024-05" db="EMBL/GenBank/DDBJ databases">
        <title>Culex pipiens pipiens assembly and annotation.</title>
        <authorList>
            <person name="Alout H."/>
            <person name="Durand T."/>
        </authorList>
    </citation>
    <scope>NUCLEOTIDE SEQUENCE [LARGE SCALE GENOMIC DNA]</scope>
    <source>
        <strain evidence="3">HA-2024</strain>
        <tissue evidence="3">Whole body</tissue>
    </source>
</reference>
<evidence type="ECO:0000313" key="3">
    <source>
        <dbReference type="EMBL" id="KAL1382797.1"/>
    </source>
</evidence>
<evidence type="ECO:0000259" key="2">
    <source>
        <dbReference type="Pfam" id="PF25805"/>
    </source>
</evidence>
<sequence>MSKESDTKVPEVTTSADDIEDQEVDYGELQQKSHDEDEILILKDVTVKFRILKFHIVTHAYPNIYTIDEVKKDISTKFQIQQKYLVLKQVNSTNPLKDSQRLFDLCDNDYGVIDMDLELTENACLANVRLEPQQYYNRDTQTVEEKAIEIATPRDRATTNYGEATELSYASKYTDRTVSTGSYESYDEMTKRIDLIGKVTLIQRNFRRYMWEKAIKQCAAEWRRLQKEQKRREGKRSKARQEEYRKECIVKTFPKTKEDFDALYAQVQLWKENELKRICEKYSGAPKIAEMHLTIQMDTLKNQRVRFLANYYRKLVDDTLSSTDRIKVLNHLSDVIAKEDHSAVDELESLLQRERQLLICNVNQNGLDLLRKRQLTLVMDIITSDKNESPAKAPNTRLCKKCSRVKVLAKFPLDTRQTSASICERCTDLQGPAVDIAIYRSILRSIRRDEKKRGALASYAFIIQDNDIKHIVERIWHGHSAISNETNRAELRLVRWDIRSDWSPWNCICLTESEARAHLRIVHLDRYYEASIFKEITNKHALSKHTFKQLRDIDQVFVESGTWWKVGLDGSCK</sequence>
<evidence type="ECO:0000313" key="4">
    <source>
        <dbReference type="Proteomes" id="UP001562425"/>
    </source>
</evidence>
<keyword evidence="4" id="KW-1185">Reference proteome</keyword>
<dbReference type="EMBL" id="JBEHCU010008474">
    <property type="protein sequence ID" value="KAL1382797.1"/>
    <property type="molecule type" value="Genomic_DNA"/>
</dbReference>
<name>A0ABD1D0E8_CULPP</name>
<feature type="region of interest" description="Disordered" evidence="1">
    <location>
        <begin position="1"/>
        <end position="24"/>
    </location>
</feature>
<dbReference type="Proteomes" id="UP001562425">
    <property type="component" value="Unassembled WGS sequence"/>
</dbReference>
<dbReference type="PANTHER" id="PTHR21074">
    <property type="entry name" value="IQ AND UBIQUITIN-LIKE DOMAIN-CONTAINING PROTEIN"/>
    <property type="match status" value="1"/>
</dbReference>
<comment type="caution">
    <text evidence="3">The sequence shown here is derived from an EMBL/GenBank/DDBJ whole genome shotgun (WGS) entry which is preliminary data.</text>
</comment>
<proteinExistence type="predicted"/>
<dbReference type="Pfam" id="PF25805">
    <property type="entry name" value="IQUB"/>
    <property type="match status" value="1"/>
</dbReference>
<evidence type="ECO:0000256" key="1">
    <source>
        <dbReference type="SAM" id="MobiDB-lite"/>
    </source>
</evidence>
<protein>
    <recommendedName>
        <fullName evidence="2">IQ motif and ubiquitin-like domain-containing protein</fullName>
    </recommendedName>
</protein>
<accession>A0ABD1D0E8</accession>
<dbReference type="InterPro" id="IPR057887">
    <property type="entry name" value="IQUB_helical"/>
</dbReference>
<dbReference type="AlphaFoldDB" id="A0ABD1D0E8"/>
<dbReference type="InterPro" id="IPR037695">
    <property type="entry name" value="IQUB"/>
</dbReference>
<gene>
    <name evidence="3" type="ORF">pipiens_003383</name>
</gene>